<keyword evidence="2" id="KW-1185">Reference proteome</keyword>
<protein>
    <submittedName>
        <fullName evidence="1">Uncharacterized protein</fullName>
    </submittedName>
</protein>
<proteinExistence type="predicted"/>
<accession>A0A135ICA1</accession>
<evidence type="ECO:0000313" key="2">
    <source>
        <dbReference type="Proteomes" id="UP000070529"/>
    </source>
</evidence>
<dbReference type="AlphaFoldDB" id="A0A135ICA1"/>
<dbReference type="EMBL" id="LNTY01000006">
    <property type="protein sequence ID" value="KXF83093.1"/>
    <property type="molecule type" value="Genomic_DNA"/>
</dbReference>
<reference evidence="1 2" key="1">
    <citation type="submission" date="2015-11" db="EMBL/GenBank/DDBJ databases">
        <title>Genomic Taxonomy of the Vibrionaceae.</title>
        <authorList>
            <person name="Gomez-Gil B."/>
            <person name="Enciso-Ibarra J."/>
        </authorList>
    </citation>
    <scope>NUCLEOTIDE SEQUENCE [LARGE SCALE GENOMIC DNA]</scope>
    <source>
        <strain evidence="1 2">CAIM 912</strain>
    </source>
</reference>
<sequence>MHPLASKLAQSLKITIKRQNIVPEIWRFNEKTLGFIDGFFNIESKTRSPAMLLGIQPQIMSLILPKLLGGKMTFLLRVLTCPAN</sequence>
<dbReference type="RefSeq" id="WP_067410650.1">
    <property type="nucleotide sequence ID" value="NZ_LNTY01000006.1"/>
</dbReference>
<dbReference type="Proteomes" id="UP000070529">
    <property type="component" value="Unassembled WGS sequence"/>
</dbReference>
<name>A0A135ICA1_9GAMM</name>
<gene>
    <name evidence="1" type="ORF">ATN88_05080</name>
</gene>
<comment type="caution">
    <text evidence="1">The sequence shown here is derived from an EMBL/GenBank/DDBJ whole genome shotgun (WGS) entry which is preliminary data.</text>
</comment>
<organism evidence="1 2">
    <name type="scientific">Enterovibrio coralii</name>
    <dbReference type="NCBI Taxonomy" id="294935"/>
    <lineage>
        <taxon>Bacteria</taxon>
        <taxon>Pseudomonadati</taxon>
        <taxon>Pseudomonadota</taxon>
        <taxon>Gammaproteobacteria</taxon>
        <taxon>Vibrionales</taxon>
        <taxon>Vibrionaceae</taxon>
        <taxon>Enterovibrio</taxon>
    </lineage>
</organism>
<evidence type="ECO:0000313" key="1">
    <source>
        <dbReference type="EMBL" id="KXF83093.1"/>
    </source>
</evidence>